<dbReference type="PROSITE" id="PS00698">
    <property type="entry name" value="GH9_3"/>
    <property type="match status" value="1"/>
</dbReference>
<proteinExistence type="inferred from homology"/>
<keyword evidence="5 8" id="KW-0119">Carbohydrate metabolism</keyword>
<evidence type="ECO:0000259" key="10">
    <source>
        <dbReference type="Pfam" id="PF00759"/>
    </source>
</evidence>
<protein>
    <recommendedName>
        <fullName evidence="9">Endoglucanase</fullName>
        <ecNumber evidence="9">3.2.1.4</ecNumber>
    </recommendedName>
</protein>
<evidence type="ECO:0000256" key="5">
    <source>
        <dbReference type="ARBA" id="ARBA00023277"/>
    </source>
</evidence>
<dbReference type="PANTHER" id="PTHR22298">
    <property type="entry name" value="ENDO-1,4-BETA-GLUCANASE"/>
    <property type="match status" value="1"/>
</dbReference>
<feature type="chain" id="PRO_5041774954" description="Endoglucanase" evidence="9">
    <location>
        <begin position="34"/>
        <end position="534"/>
    </location>
</feature>
<evidence type="ECO:0000256" key="6">
    <source>
        <dbReference type="ARBA" id="ARBA00023295"/>
    </source>
</evidence>
<keyword evidence="3 8" id="KW-0378">Hydrolase</keyword>
<dbReference type="GO" id="GO:0008810">
    <property type="term" value="F:cellulase activity"/>
    <property type="evidence" value="ECO:0007669"/>
    <property type="project" value="UniProtKB-EC"/>
</dbReference>
<dbReference type="Pfam" id="PF00759">
    <property type="entry name" value="Glyco_hydro_9"/>
    <property type="match status" value="1"/>
</dbReference>
<evidence type="ECO:0000256" key="9">
    <source>
        <dbReference type="RuleBase" id="RU361166"/>
    </source>
</evidence>
<accession>A0AAD5H0M6</accession>
<evidence type="ECO:0000256" key="7">
    <source>
        <dbReference type="ARBA" id="ARBA00023326"/>
    </source>
</evidence>
<comment type="similarity">
    <text evidence="2 8 9">Belongs to the glycosyl hydrolase 9 (cellulase E) family.</text>
</comment>
<dbReference type="InterPro" id="IPR033126">
    <property type="entry name" value="Glyco_hydro_9_Asp/Glu_AS"/>
</dbReference>
<dbReference type="AlphaFoldDB" id="A0AAD5H0M6"/>
<feature type="domain" description="Glycoside hydrolase family 9" evidence="10">
    <location>
        <begin position="42"/>
        <end position="523"/>
    </location>
</feature>
<keyword evidence="9" id="KW-0732">Signal</keyword>
<dbReference type="EMBL" id="JADXDR010000096">
    <property type="protein sequence ID" value="KAI7839646.1"/>
    <property type="molecule type" value="Genomic_DNA"/>
</dbReference>
<dbReference type="InterPro" id="IPR001701">
    <property type="entry name" value="Glyco_hydro_9"/>
</dbReference>
<dbReference type="EC" id="3.2.1.4" evidence="9"/>
<feature type="active site" evidence="8">
    <location>
        <position position="501"/>
    </location>
</feature>
<evidence type="ECO:0000256" key="4">
    <source>
        <dbReference type="ARBA" id="ARBA00023001"/>
    </source>
</evidence>
<evidence type="ECO:0000256" key="3">
    <source>
        <dbReference type="ARBA" id="ARBA00022801"/>
    </source>
</evidence>
<dbReference type="InterPro" id="IPR012341">
    <property type="entry name" value="6hp_glycosidase-like_sf"/>
</dbReference>
<evidence type="ECO:0000256" key="2">
    <source>
        <dbReference type="ARBA" id="ARBA00007072"/>
    </source>
</evidence>
<reference evidence="11" key="1">
    <citation type="submission" date="2020-11" db="EMBL/GenBank/DDBJ databases">
        <title>Chlorella ohadii genome sequencing and assembly.</title>
        <authorList>
            <person name="Murik O."/>
            <person name="Treves H."/>
            <person name="Kedem I."/>
            <person name="Shotland Y."/>
            <person name="Kaplan A."/>
        </authorList>
    </citation>
    <scope>NUCLEOTIDE SEQUENCE</scope>
    <source>
        <strain evidence="11">1</strain>
    </source>
</reference>
<dbReference type="GO" id="GO:0030245">
    <property type="term" value="P:cellulose catabolic process"/>
    <property type="evidence" value="ECO:0007669"/>
    <property type="project" value="UniProtKB-KW"/>
</dbReference>
<comment type="caution">
    <text evidence="11">The sequence shown here is derived from an EMBL/GenBank/DDBJ whole genome shotgun (WGS) entry which is preliminary data.</text>
</comment>
<keyword evidence="7 8" id="KW-0624">Polysaccharide degradation</keyword>
<feature type="active site" evidence="8">
    <location>
        <position position="510"/>
    </location>
</feature>
<keyword evidence="6 8" id="KW-0326">Glycosidase</keyword>
<dbReference type="SUPFAM" id="SSF48208">
    <property type="entry name" value="Six-hairpin glycosidases"/>
    <property type="match status" value="1"/>
</dbReference>
<dbReference type="Gene3D" id="1.50.10.10">
    <property type="match status" value="1"/>
</dbReference>
<feature type="signal peptide" evidence="9">
    <location>
        <begin position="1"/>
        <end position="33"/>
    </location>
</feature>
<evidence type="ECO:0000256" key="1">
    <source>
        <dbReference type="ARBA" id="ARBA00000966"/>
    </source>
</evidence>
<evidence type="ECO:0000256" key="8">
    <source>
        <dbReference type="PROSITE-ProRule" id="PRU10060"/>
    </source>
</evidence>
<evidence type="ECO:0000313" key="12">
    <source>
        <dbReference type="Proteomes" id="UP001205105"/>
    </source>
</evidence>
<comment type="catalytic activity">
    <reaction evidence="1 9">
        <text>Endohydrolysis of (1-&gt;4)-beta-D-glucosidic linkages in cellulose, lichenin and cereal beta-D-glucans.</text>
        <dbReference type="EC" id="3.2.1.4"/>
    </reaction>
</comment>
<dbReference type="Proteomes" id="UP001205105">
    <property type="component" value="Unassembled WGS sequence"/>
</dbReference>
<organism evidence="11 12">
    <name type="scientific">Chlorella ohadii</name>
    <dbReference type="NCBI Taxonomy" id="2649997"/>
    <lineage>
        <taxon>Eukaryota</taxon>
        <taxon>Viridiplantae</taxon>
        <taxon>Chlorophyta</taxon>
        <taxon>core chlorophytes</taxon>
        <taxon>Trebouxiophyceae</taxon>
        <taxon>Chlorellales</taxon>
        <taxon>Chlorellaceae</taxon>
        <taxon>Chlorella clade</taxon>
        <taxon>Chlorella</taxon>
    </lineage>
</organism>
<keyword evidence="4 9" id="KW-0136">Cellulose degradation</keyword>
<sequence length="534" mass="58200">MSPAGPQSRRPGGRALLLPLLFLLLASPQAARAAPTFGPTQYKQALGLNFLFYEAQRSGNLPETASTGKRVTWRNDSHLSDPVVGGWYDAGDHVKHSYTIALSTLYISWAALDFASGLEAAGQLGYAKQAAKWGATYLAACHLPATKSLPERFVGLIGEPNEDHNYWGRPEEDHVGVSRTAYTWHRGKHAASDMLGMVRTLRRAVVCFVEALQHVSAALASASMLLKKDSPALASSWLSHAQQLHTWATEKPGLFCDSLPSYQPVKQAGLVPSSRYLDKLMLSSAWMYRATGNAMHLQRAYSYWKAESYHHHMLDFDSQTPAAAAALLHIARFTAGASNLPGKAEYESWLTSQVLLPWAWANGTNSIIRTVKGMHRHQYYSWGNLRQTANVAFIALLRAAQLPATSQHRKQLVTFAKSQIDYCLGKSGRSFVVGFGTSPPVRPHHRAASCKTTPDAQGRRVPCGWEAFWSTAPNPQVLRGALVGGPGGLGAQATSDTVYQDSRQDYAQNEVALDYNAGYQGALAGLLALQVPTS</sequence>
<name>A0AAD5H0M6_9CHLO</name>
<keyword evidence="12" id="KW-1185">Reference proteome</keyword>
<gene>
    <name evidence="11" type="ORF">COHA_006645</name>
</gene>
<evidence type="ECO:0000313" key="11">
    <source>
        <dbReference type="EMBL" id="KAI7839646.1"/>
    </source>
</evidence>
<dbReference type="InterPro" id="IPR008928">
    <property type="entry name" value="6-hairpin_glycosidase_sf"/>
</dbReference>